<evidence type="ECO:0008006" key="4">
    <source>
        <dbReference type="Google" id="ProtNLM"/>
    </source>
</evidence>
<dbReference type="RefSeq" id="WP_088867181.1">
    <property type="nucleotide sequence ID" value="NZ_CP015106.1"/>
</dbReference>
<dbReference type="KEGG" id="trl:A3L10_08355"/>
<protein>
    <recommendedName>
        <fullName evidence="4">Eight-cysteine-cluster domain-containing protein</fullName>
    </recommendedName>
</protein>
<dbReference type="InterPro" id="IPR027553">
    <property type="entry name" value="Heavy_Cys"/>
</dbReference>
<keyword evidence="3" id="KW-1185">Reference proteome</keyword>
<dbReference type="NCBIfam" id="TIGR04292">
    <property type="entry name" value="heavy_Cys_CGP"/>
    <property type="match status" value="1"/>
</dbReference>
<gene>
    <name evidence="2" type="ORF">A3L10_08355</name>
</gene>
<feature type="region of interest" description="Disordered" evidence="1">
    <location>
        <begin position="362"/>
        <end position="381"/>
    </location>
</feature>
<accession>A0A2Z2N2C1</accession>
<dbReference type="AlphaFoldDB" id="A0A2Z2N2C1"/>
<sequence>MKRIMAFIILLMFTVTPIVRACMTPADSYAVEVVLNKPGITYELWRFKVVHYVLPENGTFVFRSHYDRRLYVLVWNESDGLHVRVGIPLEWKSYNISRAALNASIFLTSDAVERLIADGWKTRDNTTFVRSGVTIALTPVMGNECTSDADCATGGCSGEVCAPKEEAREIVTPCVYKPWYDCLSLTSCGCVNGLCTWKPNPAFESCLREHGLDPSSVIRAGIMRVDVVAVNKGDVEIEAALKDFLGAFGITCDPKLTFVQSIGGGEFVPGVDPGALNASKAIRAELEWLIEGGVVKMDEGDVDEIAKTVEWGFAGHNSKIGWYETENGSYAWIPYHESKDPLLVKCFSRTVSEHALPNGTAYFGPTATAPPSGSQTSPRESGGICGPGVVVLLALLAAFAGRR</sequence>
<dbReference type="InterPro" id="IPR027556">
    <property type="entry name" value="Heavy_Cys_CGP"/>
</dbReference>
<evidence type="ECO:0000313" key="3">
    <source>
        <dbReference type="Proteomes" id="UP000250085"/>
    </source>
</evidence>
<organism evidence="2 3">
    <name type="scientific">Thermococcus radiotolerans</name>
    <dbReference type="NCBI Taxonomy" id="187880"/>
    <lineage>
        <taxon>Archaea</taxon>
        <taxon>Methanobacteriati</taxon>
        <taxon>Methanobacteriota</taxon>
        <taxon>Thermococci</taxon>
        <taxon>Thermococcales</taxon>
        <taxon>Thermococcaceae</taxon>
        <taxon>Thermococcus</taxon>
    </lineage>
</organism>
<dbReference type="EMBL" id="CP015106">
    <property type="protein sequence ID" value="ASJ15137.1"/>
    <property type="molecule type" value="Genomic_DNA"/>
</dbReference>
<dbReference type="NCBIfam" id="TIGR04289">
    <property type="entry name" value="heavy_Cys"/>
    <property type="match status" value="1"/>
</dbReference>
<proteinExistence type="predicted"/>
<reference evidence="2 3" key="1">
    <citation type="submission" date="2016-04" db="EMBL/GenBank/DDBJ databases">
        <title>Complete genome sequence of Thermococcus radiotolerans type strain EJ2.</title>
        <authorList>
            <person name="Oger P.M."/>
        </authorList>
    </citation>
    <scope>NUCLEOTIDE SEQUENCE [LARGE SCALE GENOMIC DNA]</scope>
    <source>
        <strain evidence="2 3">EJ2</strain>
    </source>
</reference>
<dbReference type="GeneID" id="33328854"/>
<evidence type="ECO:0000313" key="2">
    <source>
        <dbReference type="EMBL" id="ASJ15137.1"/>
    </source>
</evidence>
<dbReference type="Proteomes" id="UP000250085">
    <property type="component" value="Chromosome"/>
</dbReference>
<dbReference type="OrthoDB" id="31553at2157"/>
<name>A0A2Z2N2C1_9EURY</name>
<evidence type="ECO:0000256" key="1">
    <source>
        <dbReference type="SAM" id="MobiDB-lite"/>
    </source>
</evidence>
<feature type="compositionally biased region" description="Polar residues" evidence="1">
    <location>
        <begin position="369"/>
        <end position="379"/>
    </location>
</feature>